<evidence type="ECO:0000313" key="1">
    <source>
        <dbReference type="EMBL" id="MDR6458145.1"/>
    </source>
</evidence>
<comment type="caution">
    <text evidence="1">The sequence shown here is derived from an EMBL/GenBank/DDBJ whole genome shotgun (WGS) entry which is preliminary data.</text>
</comment>
<evidence type="ECO:0000313" key="2">
    <source>
        <dbReference type="Proteomes" id="UP001184833"/>
    </source>
</evidence>
<dbReference type="EMBL" id="JAVDQX010000001">
    <property type="protein sequence ID" value="MDR6458145.1"/>
    <property type="molecule type" value="Genomic_DNA"/>
</dbReference>
<dbReference type="Proteomes" id="UP001184833">
    <property type="component" value="Unassembled WGS sequence"/>
</dbReference>
<reference evidence="1" key="1">
    <citation type="submission" date="2023-07" db="EMBL/GenBank/DDBJ databases">
        <title>Sorghum-associated microbial communities from plants grown in Nebraska, USA.</title>
        <authorList>
            <person name="Schachtman D."/>
        </authorList>
    </citation>
    <scope>NUCLEOTIDE SEQUENCE</scope>
    <source>
        <strain evidence="1">DS2329</strain>
    </source>
</reference>
<accession>A0ACC6J5N0</accession>
<proteinExistence type="predicted"/>
<keyword evidence="2" id="KW-1185">Reference proteome</keyword>
<protein>
    <submittedName>
        <fullName evidence="1">Uncharacterized protein</fullName>
    </submittedName>
</protein>
<sequence length="203" mass="24027">MTNNFPVILTNEKGNGKKPEFRNALFNLDKSTISNDNVEHLITIYNSAKQLDIRNKVLKLLYDFTYPLLKDFFMNAYKKERYLDMKIYALRGLSNFIEEKEITQLLKKFNQSLAKRHQTTPYNFQEYELLKGGNALPYLAEKFGYPCFKETLEQVNRQYDAMPDAFKGHYRIDENGDIKMLKSPGESKAMMDRFWEEERSKLK</sequence>
<organism evidence="1 2">
    <name type="scientific">Chryseobacterium vietnamense</name>
    <dbReference type="NCBI Taxonomy" id="866785"/>
    <lineage>
        <taxon>Bacteria</taxon>
        <taxon>Pseudomonadati</taxon>
        <taxon>Bacteroidota</taxon>
        <taxon>Flavobacteriia</taxon>
        <taxon>Flavobacteriales</taxon>
        <taxon>Weeksellaceae</taxon>
        <taxon>Chryseobacterium group</taxon>
        <taxon>Chryseobacterium</taxon>
    </lineage>
</organism>
<name>A0ACC6J5N0_9FLAO</name>
<gene>
    <name evidence="1" type="ORF">J2786_001238</name>
</gene>